<name>A0A382RTW3_9ZZZZ</name>
<feature type="domain" description="Methyltransferase" evidence="1">
    <location>
        <begin position="68"/>
        <end position="211"/>
    </location>
</feature>
<proteinExistence type="predicted"/>
<organism evidence="2">
    <name type="scientific">marine metagenome</name>
    <dbReference type="NCBI Taxonomy" id="408172"/>
    <lineage>
        <taxon>unclassified sequences</taxon>
        <taxon>metagenomes</taxon>
        <taxon>ecological metagenomes</taxon>
    </lineage>
</organism>
<gene>
    <name evidence="2" type="ORF">METZ01_LOCUS353950</name>
</gene>
<evidence type="ECO:0000259" key="1">
    <source>
        <dbReference type="Pfam" id="PF13847"/>
    </source>
</evidence>
<dbReference type="AlphaFoldDB" id="A0A382RTW3"/>
<evidence type="ECO:0000313" key="2">
    <source>
        <dbReference type="EMBL" id="SVD01096.1"/>
    </source>
</evidence>
<dbReference type="EMBL" id="UINC01124149">
    <property type="protein sequence ID" value="SVD01096.1"/>
    <property type="molecule type" value="Genomic_DNA"/>
</dbReference>
<dbReference type="Gene3D" id="3.40.50.150">
    <property type="entry name" value="Vaccinia Virus protein VP39"/>
    <property type="match status" value="1"/>
</dbReference>
<sequence>MNEQPESRIRLIKEEMRAYYDALAPRALAHRARAVDGKHRSILDPAPSRAYFQQRKIDSALRLGEFEPGQQILEVGCAVGYYTFLLAEMGYRLTGVDLSSRSIDLAKELGRELGFEDVVFAQGDFEALTDIPNNTFDGLVSFSTIRYLPDPLAALREARRVVRPGGRVVIDFPNRYCPWFRYMKTCCGVNEHPHDRHFSEREVRSLFEDAGIEVVASRKILFTPTVTPTTLLPAMRRVDRVAEVIPGVRETAAIIICSGRVPKVSCAADTGS</sequence>
<dbReference type="PANTHER" id="PTHR43861">
    <property type="entry name" value="TRANS-ACONITATE 2-METHYLTRANSFERASE-RELATED"/>
    <property type="match status" value="1"/>
</dbReference>
<dbReference type="CDD" id="cd02440">
    <property type="entry name" value="AdoMet_MTases"/>
    <property type="match status" value="1"/>
</dbReference>
<dbReference type="InterPro" id="IPR029063">
    <property type="entry name" value="SAM-dependent_MTases_sf"/>
</dbReference>
<reference evidence="2" key="1">
    <citation type="submission" date="2018-05" db="EMBL/GenBank/DDBJ databases">
        <authorList>
            <person name="Lanie J.A."/>
            <person name="Ng W.-L."/>
            <person name="Kazmierczak K.M."/>
            <person name="Andrzejewski T.M."/>
            <person name="Davidsen T.M."/>
            <person name="Wayne K.J."/>
            <person name="Tettelin H."/>
            <person name="Glass J.I."/>
            <person name="Rusch D."/>
            <person name="Podicherti R."/>
            <person name="Tsui H.-C.T."/>
            <person name="Winkler M.E."/>
        </authorList>
    </citation>
    <scope>NUCLEOTIDE SEQUENCE</scope>
</reference>
<accession>A0A382RTW3</accession>
<dbReference type="InterPro" id="IPR025714">
    <property type="entry name" value="Methyltranfer_dom"/>
</dbReference>
<dbReference type="Pfam" id="PF13847">
    <property type="entry name" value="Methyltransf_31"/>
    <property type="match status" value="1"/>
</dbReference>
<protein>
    <recommendedName>
        <fullName evidence="1">Methyltransferase domain-containing protein</fullName>
    </recommendedName>
</protein>
<dbReference type="SUPFAM" id="SSF53335">
    <property type="entry name" value="S-adenosyl-L-methionine-dependent methyltransferases"/>
    <property type="match status" value="1"/>
</dbReference>